<keyword evidence="3" id="KW-1185">Reference proteome</keyword>
<dbReference type="GO" id="GO:0003677">
    <property type="term" value="F:DNA binding"/>
    <property type="evidence" value="ECO:0007669"/>
    <property type="project" value="InterPro"/>
</dbReference>
<dbReference type="RefSeq" id="WP_092313208.1">
    <property type="nucleotide sequence ID" value="NZ_FNTJ01000001.1"/>
</dbReference>
<protein>
    <submittedName>
        <fullName evidence="2">Arc-like DNA binding domain-containing protein</fullName>
    </submittedName>
</protein>
<organism evidence="2 3">
    <name type="scientific">Pseudomonas saponiphila</name>
    <dbReference type="NCBI Taxonomy" id="556534"/>
    <lineage>
        <taxon>Bacteria</taxon>
        <taxon>Pseudomonadati</taxon>
        <taxon>Pseudomonadota</taxon>
        <taxon>Gammaproteobacteria</taxon>
        <taxon>Pseudomonadales</taxon>
        <taxon>Pseudomonadaceae</taxon>
        <taxon>Pseudomonas</taxon>
    </lineage>
</organism>
<dbReference type="Gene3D" id="1.10.1220.10">
    <property type="entry name" value="Met repressor-like"/>
    <property type="match status" value="1"/>
</dbReference>
<evidence type="ECO:0000313" key="3">
    <source>
        <dbReference type="Proteomes" id="UP000198982"/>
    </source>
</evidence>
<dbReference type="EMBL" id="FNTJ01000001">
    <property type="protein sequence ID" value="SEB77236.1"/>
    <property type="molecule type" value="Genomic_DNA"/>
</dbReference>
<dbReference type="InterPro" id="IPR005569">
    <property type="entry name" value="Arc_DNA-bd_dom"/>
</dbReference>
<evidence type="ECO:0000313" key="2">
    <source>
        <dbReference type="EMBL" id="SEB77236.1"/>
    </source>
</evidence>
<dbReference type="Proteomes" id="UP000198982">
    <property type="component" value="Unassembled WGS sequence"/>
</dbReference>
<dbReference type="InterPro" id="IPR013321">
    <property type="entry name" value="Arc_rbn_hlx_hlx"/>
</dbReference>
<dbReference type="InterPro" id="IPR010985">
    <property type="entry name" value="Ribbon_hlx_hlx"/>
</dbReference>
<sequence>MCAPAQKFIVRLPGELHTQVKRIAKQENRSMNHEIVDRLEKSLVASDARGHDEKLITILLGKIESLEQQIESLQMNSDQPTS</sequence>
<dbReference type="GO" id="GO:0006355">
    <property type="term" value="P:regulation of DNA-templated transcription"/>
    <property type="evidence" value="ECO:0007669"/>
    <property type="project" value="InterPro"/>
</dbReference>
<accession>A0A1H4M2Q0</accession>
<proteinExistence type="predicted"/>
<evidence type="ECO:0000259" key="1">
    <source>
        <dbReference type="Pfam" id="PF03869"/>
    </source>
</evidence>
<gene>
    <name evidence="2" type="ORF">SAMN05216178_2199</name>
</gene>
<dbReference type="SUPFAM" id="SSF47598">
    <property type="entry name" value="Ribbon-helix-helix"/>
    <property type="match status" value="1"/>
</dbReference>
<reference evidence="3" key="1">
    <citation type="submission" date="2016-10" db="EMBL/GenBank/DDBJ databases">
        <authorList>
            <person name="Varghese N."/>
            <person name="Submissions S."/>
        </authorList>
    </citation>
    <scope>NUCLEOTIDE SEQUENCE [LARGE SCALE GENOMIC DNA]</scope>
    <source>
        <strain evidence="3">DSM 9751</strain>
    </source>
</reference>
<dbReference type="AlphaFoldDB" id="A0A1H4M2Q0"/>
<name>A0A1H4M2Q0_9PSED</name>
<feature type="domain" description="Arc-like DNA binding" evidence="1">
    <location>
        <begin position="5"/>
        <end position="44"/>
    </location>
</feature>
<dbReference type="Pfam" id="PF03869">
    <property type="entry name" value="Arc"/>
    <property type="match status" value="1"/>
</dbReference>